<proteinExistence type="predicted"/>
<evidence type="ECO:0000313" key="1">
    <source>
        <dbReference type="EMBL" id="CAD7078498.1"/>
    </source>
</evidence>
<sequence length="20" mass="2447">DFKSDKIWLHPKTPRKHSIL</sequence>
<dbReference type="InParanoid" id="A0A7R8YMF7"/>
<feature type="non-terminal residue" evidence="1">
    <location>
        <position position="1"/>
    </location>
</feature>
<organism evidence="1 2">
    <name type="scientific">Hermetia illucens</name>
    <name type="common">Black soldier fly</name>
    <dbReference type="NCBI Taxonomy" id="343691"/>
    <lineage>
        <taxon>Eukaryota</taxon>
        <taxon>Metazoa</taxon>
        <taxon>Ecdysozoa</taxon>
        <taxon>Arthropoda</taxon>
        <taxon>Hexapoda</taxon>
        <taxon>Insecta</taxon>
        <taxon>Pterygota</taxon>
        <taxon>Neoptera</taxon>
        <taxon>Endopterygota</taxon>
        <taxon>Diptera</taxon>
        <taxon>Brachycera</taxon>
        <taxon>Stratiomyomorpha</taxon>
        <taxon>Stratiomyidae</taxon>
        <taxon>Hermetiinae</taxon>
        <taxon>Hermetia</taxon>
    </lineage>
</organism>
<protein>
    <submittedName>
        <fullName evidence="1">Uncharacterized protein</fullName>
    </submittedName>
</protein>
<accession>A0A7R8YMF7</accession>
<evidence type="ECO:0000313" key="2">
    <source>
        <dbReference type="Proteomes" id="UP000594454"/>
    </source>
</evidence>
<name>A0A7R8YMF7_HERIL</name>
<dbReference type="Proteomes" id="UP000594454">
    <property type="component" value="Chromosome 1"/>
</dbReference>
<dbReference type="EMBL" id="LR899009">
    <property type="protein sequence ID" value="CAD7078498.1"/>
    <property type="molecule type" value="Genomic_DNA"/>
</dbReference>
<dbReference type="AlphaFoldDB" id="A0A7R8YMF7"/>
<reference evidence="1 2" key="1">
    <citation type="submission" date="2020-11" db="EMBL/GenBank/DDBJ databases">
        <authorList>
            <person name="Wallbank WR R."/>
            <person name="Pardo Diaz C."/>
            <person name="Kozak K."/>
            <person name="Martin S."/>
            <person name="Jiggins C."/>
            <person name="Moest M."/>
            <person name="Warren A I."/>
            <person name="Generalovic N T."/>
            <person name="Byers J.R.P. K."/>
            <person name="Montejo-Kovacevich G."/>
            <person name="Yen C E."/>
        </authorList>
    </citation>
    <scope>NUCLEOTIDE SEQUENCE [LARGE SCALE GENOMIC DNA]</scope>
</reference>
<gene>
    <name evidence="1" type="ORF">HERILL_LOCUS1759</name>
</gene>
<keyword evidence="2" id="KW-1185">Reference proteome</keyword>